<evidence type="ECO:0000259" key="14">
    <source>
        <dbReference type="Pfam" id="PF13490"/>
    </source>
</evidence>
<dbReference type="KEGG" id="atl:Athai_16970"/>
<dbReference type="InterPro" id="IPR027383">
    <property type="entry name" value="Znf_put"/>
</dbReference>
<evidence type="ECO:0000256" key="3">
    <source>
        <dbReference type="ARBA" id="ARBA00022475"/>
    </source>
</evidence>
<dbReference type="PANTHER" id="PTHR37461:SF1">
    <property type="entry name" value="ANTI-SIGMA-K FACTOR RSKA"/>
    <property type="match status" value="1"/>
</dbReference>
<evidence type="ECO:0000259" key="13">
    <source>
        <dbReference type="Pfam" id="PF10099"/>
    </source>
</evidence>
<dbReference type="AlphaFoldDB" id="A0A7R7DLZ4"/>
<evidence type="ECO:0000256" key="11">
    <source>
        <dbReference type="SAM" id="MobiDB-lite"/>
    </source>
</evidence>
<dbReference type="RefSeq" id="WP_203960947.1">
    <property type="nucleotide sequence ID" value="NZ_AP023355.1"/>
</dbReference>
<evidence type="ECO:0000256" key="6">
    <source>
        <dbReference type="ARBA" id="ARBA00023015"/>
    </source>
</evidence>
<dbReference type="GO" id="GO:0016989">
    <property type="term" value="F:sigma factor antagonist activity"/>
    <property type="evidence" value="ECO:0007669"/>
    <property type="project" value="TreeGrafter"/>
</dbReference>
<proteinExistence type="predicted"/>
<keyword evidence="4 12" id="KW-0812">Transmembrane</keyword>
<dbReference type="Pfam" id="PF10099">
    <property type="entry name" value="RskA_C"/>
    <property type="match status" value="1"/>
</dbReference>
<accession>A0A7R7DLZ4</accession>
<feature type="domain" description="Putative zinc-finger" evidence="14">
    <location>
        <begin position="13"/>
        <end position="44"/>
    </location>
</feature>
<keyword evidence="6" id="KW-0805">Transcription regulation</keyword>
<evidence type="ECO:0000256" key="5">
    <source>
        <dbReference type="ARBA" id="ARBA00022989"/>
    </source>
</evidence>
<evidence type="ECO:0000313" key="15">
    <source>
        <dbReference type="EMBL" id="BCJ34194.1"/>
    </source>
</evidence>
<dbReference type="InterPro" id="IPR018764">
    <property type="entry name" value="RskA_C"/>
</dbReference>
<keyword evidence="8" id="KW-0804">Transcription</keyword>
<keyword evidence="5 12" id="KW-1133">Transmembrane helix</keyword>
<gene>
    <name evidence="15" type="ORF">Athai_16970</name>
</gene>
<evidence type="ECO:0000256" key="12">
    <source>
        <dbReference type="SAM" id="Phobius"/>
    </source>
</evidence>
<feature type="domain" description="Anti-sigma K factor RskA C-terminal" evidence="13">
    <location>
        <begin position="101"/>
        <end position="242"/>
    </location>
</feature>
<dbReference type="GO" id="GO:0005886">
    <property type="term" value="C:plasma membrane"/>
    <property type="evidence" value="ECO:0007669"/>
    <property type="project" value="UniProtKB-SubCell"/>
</dbReference>
<sequence>MTGRQHPGRDDPAHTLIGPYVLDALDEADRAVVRAHLDECPTCAAEVAELRGTAARLADAATAVPPSRLRDAVLAEVRHTRQEPPAARDRRPVGRPRWRWAGAAAAAVVLVLAAVLGTYAVQQGRIDDARRTAAAAQARQRRIDSILSAPDAALVPATLPGGARGRLVLSRRRDLAVVSLAGLPALSGRRTYQLWLVVAGTPRDAGVLPVGAAAASRVLTGVRAARTFAISTEPAGGSPRPTDLWASVPLRP</sequence>
<protein>
    <recommendedName>
        <fullName evidence="10">Regulator of SigK</fullName>
    </recommendedName>
    <alternativeName>
        <fullName evidence="9">Sigma-K anti-sigma factor RskA</fullName>
    </alternativeName>
</protein>
<evidence type="ECO:0000313" key="16">
    <source>
        <dbReference type="Proteomes" id="UP000611640"/>
    </source>
</evidence>
<feature type="region of interest" description="Disordered" evidence="11">
    <location>
        <begin position="232"/>
        <end position="252"/>
    </location>
</feature>
<dbReference type="Proteomes" id="UP000611640">
    <property type="component" value="Chromosome"/>
</dbReference>
<dbReference type="Gene3D" id="1.10.10.1320">
    <property type="entry name" value="Anti-sigma factor, zinc-finger domain"/>
    <property type="match status" value="1"/>
</dbReference>
<dbReference type="EMBL" id="AP023355">
    <property type="protein sequence ID" value="BCJ34194.1"/>
    <property type="molecule type" value="Genomic_DNA"/>
</dbReference>
<dbReference type="PANTHER" id="PTHR37461">
    <property type="entry name" value="ANTI-SIGMA-K FACTOR RSKA"/>
    <property type="match status" value="1"/>
</dbReference>
<keyword evidence="3" id="KW-1003">Cell membrane</keyword>
<comment type="subcellular location">
    <subcellularLocation>
        <location evidence="2">Cell membrane</location>
    </subcellularLocation>
    <subcellularLocation>
        <location evidence="1">Membrane</location>
        <topology evidence="1">Single-pass membrane protein</topology>
    </subcellularLocation>
</comment>
<evidence type="ECO:0000256" key="10">
    <source>
        <dbReference type="ARBA" id="ARBA00030803"/>
    </source>
</evidence>
<dbReference type="InterPro" id="IPR051474">
    <property type="entry name" value="Anti-sigma-K/W_factor"/>
</dbReference>
<evidence type="ECO:0000256" key="1">
    <source>
        <dbReference type="ARBA" id="ARBA00004167"/>
    </source>
</evidence>
<evidence type="ECO:0000256" key="4">
    <source>
        <dbReference type="ARBA" id="ARBA00022692"/>
    </source>
</evidence>
<keyword evidence="16" id="KW-1185">Reference proteome</keyword>
<feature type="transmembrane region" description="Helical" evidence="12">
    <location>
        <begin position="100"/>
        <end position="121"/>
    </location>
</feature>
<evidence type="ECO:0000256" key="2">
    <source>
        <dbReference type="ARBA" id="ARBA00004236"/>
    </source>
</evidence>
<dbReference type="Pfam" id="PF13490">
    <property type="entry name" value="zf-HC2"/>
    <property type="match status" value="1"/>
</dbReference>
<evidence type="ECO:0000256" key="9">
    <source>
        <dbReference type="ARBA" id="ARBA00029829"/>
    </source>
</evidence>
<name>A0A7R7DLZ4_9ACTN</name>
<keyword evidence="7 12" id="KW-0472">Membrane</keyword>
<dbReference type="InterPro" id="IPR041916">
    <property type="entry name" value="Anti_sigma_zinc_sf"/>
</dbReference>
<dbReference type="GO" id="GO:0006417">
    <property type="term" value="P:regulation of translation"/>
    <property type="evidence" value="ECO:0007669"/>
    <property type="project" value="TreeGrafter"/>
</dbReference>
<evidence type="ECO:0000256" key="8">
    <source>
        <dbReference type="ARBA" id="ARBA00023163"/>
    </source>
</evidence>
<reference evidence="15 16" key="1">
    <citation type="submission" date="2020-08" db="EMBL/GenBank/DDBJ databases">
        <title>Whole genome shotgun sequence of Actinocatenispora thailandica NBRC 105041.</title>
        <authorList>
            <person name="Komaki H."/>
            <person name="Tamura T."/>
        </authorList>
    </citation>
    <scope>NUCLEOTIDE SEQUENCE [LARGE SCALE GENOMIC DNA]</scope>
    <source>
        <strain evidence="15 16">NBRC 105041</strain>
    </source>
</reference>
<evidence type="ECO:0000256" key="7">
    <source>
        <dbReference type="ARBA" id="ARBA00023136"/>
    </source>
</evidence>
<organism evidence="15 16">
    <name type="scientific">Actinocatenispora thailandica</name>
    <dbReference type="NCBI Taxonomy" id="227318"/>
    <lineage>
        <taxon>Bacteria</taxon>
        <taxon>Bacillati</taxon>
        <taxon>Actinomycetota</taxon>
        <taxon>Actinomycetes</taxon>
        <taxon>Micromonosporales</taxon>
        <taxon>Micromonosporaceae</taxon>
        <taxon>Actinocatenispora</taxon>
    </lineage>
</organism>